<dbReference type="SUPFAM" id="SSF48340">
    <property type="entry name" value="Interferon-induced guanylate-binding protein 1 (GBP1), C-terminal domain"/>
    <property type="match status" value="1"/>
</dbReference>
<organism evidence="4">
    <name type="scientific">Lygus hesperus</name>
    <name type="common">Western plant bug</name>
    <dbReference type="NCBI Taxonomy" id="30085"/>
    <lineage>
        <taxon>Eukaryota</taxon>
        <taxon>Metazoa</taxon>
        <taxon>Ecdysozoa</taxon>
        <taxon>Arthropoda</taxon>
        <taxon>Hexapoda</taxon>
        <taxon>Insecta</taxon>
        <taxon>Pterygota</taxon>
        <taxon>Neoptera</taxon>
        <taxon>Paraneoptera</taxon>
        <taxon>Hemiptera</taxon>
        <taxon>Heteroptera</taxon>
        <taxon>Panheteroptera</taxon>
        <taxon>Cimicomorpha</taxon>
        <taxon>Miridae</taxon>
        <taxon>Mirini</taxon>
        <taxon>Lygus</taxon>
    </lineage>
</organism>
<keyword evidence="1" id="KW-0378">Hydrolase</keyword>
<dbReference type="AlphaFoldDB" id="A0A0A9XL07"/>
<dbReference type="GO" id="GO:0005525">
    <property type="term" value="F:GTP binding"/>
    <property type="evidence" value="ECO:0007669"/>
    <property type="project" value="InterPro"/>
</dbReference>
<reference evidence="4" key="2">
    <citation type="submission" date="2014-07" db="EMBL/GenBank/DDBJ databases">
        <authorList>
            <person name="Hull J."/>
        </authorList>
    </citation>
    <scope>NUCLEOTIDE SEQUENCE</scope>
</reference>
<evidence type="ECO:0000259" key="3">
    <source>
        <dbReference type="Pfam" id="PF02263"/>
    </source>
</evidence>
<keyword evidence="2" id="KW-0472">Membrane</keyword>
<dbReference type="Gene3D" id="1.20.58.420">
    <property type="entry name" value="AHSP"/>
    <property type="match status" value="1"/>
</dbReference>
<dbReference type="Pfam" id="PF02263">
    <property type="entry name" value="GBP"/>
    <property type="match status" value="1"/>
</dbReference>
<feature type="non-terminal residue" evidence="4">
    <location>
        <position position="483"/>
    </location>
</feature>
<name>A0A0A9XL07_LYGHE</name>
<reference evidence="4" key="1">
    <citation type="journal article" date="2014" name="PLoS ONE">
        <title>Transcriptome-Based Identification of ABC Transporters in the Western Tarnished Plant Bug Lygus hesperus.</title>
        <authorList>
            <person name="Hull J.J."/>
            <person name="Chaney K."/>
            <person name="Geib S.M."/>
            <person name="Fabrick J.A."/>
            <person name="Brent C.S."/>
            <person name="Walsh D."/>
            <person name="Lavine L.C."/>
        </authorList>
    </citation>
    <scope>NUCLEOTIDE SEQUENCE</scope>
</reference>
<keyword evidence="2" id="KW-0812">Transmembrane</keyword>
<dbReference type="PANTHER" id="PTHR10751">
    <property type="entry name" value="GUANYLATE BINDING PROTEIN"/>
    <property type="match status" value="1"/>
</dbReference>
<feature type="transmembrane region" description="Helical" evidence="2">
    <location>
        <begin position="445"/>
        <end position="466"/>
    </location>
</feature>
<proteinExistence type="predicted"/>
<dbReference type="Gene3D" id="3.40.50.300">
    <property type="entry name" value="P-loop containing nucleotide triphosphate hydrolases"/>
    <property type="match status" value="1"/>
</dbReference>
<sequence length="483" mass="55241">MELVTPSTRLRKGHYYHLNSDAIEKLTNAEVGNMKVAVISVFGKGSRVIFDLLLRYANHRFKQGRSANDDWLVEGIQPGKDSDGQTASSMMISPELFITKTNNDEEIAILLTGSHQGRRSFEEEAGTFAIHALMSSCQLFHVNRRISEEQLKHIETFTEFAKRLQDVGDQLLDVWKRKKAFQRLLFVVRGWDNPTQYDCGFDGGQRYLIESVIHDARLAPDRLKTRQNVISSFDEMKCFLMADIGLGIRSAKPSFSDESSSLFMADSRILVQTILAPDNLILKRIGGEVVTVERLVQCIRNWVAKLNSEALPDVNSLYRPALQAQYTILLKQSMQLYTTRMIELGSGGPHYVNKTELNTWHEEAKVIAMNYFEEKYEYDASLSVKHKMNLKRAIDEKYAEIRDENDMKYRPFASLLWMPLLSSALITYCVWTFNNHPNNKPMSALASLTAFMAFWIGATILFRWGYLIYQVVLSVTTTNVIQI</sequence>
<protein>
    <submittedName>
        <fullName evidence="4">Atlastin</fullName>
    </submittedName>
</protein>
<dbReference type="GO" id="GO:0003924">
    <property type="term" value="F:GTPase activity"/>
    <property type="evidence" value="ECO:0007669"/>
    <property type="project" value="InterPro"/>
</dbReference>
<feature type="domain" description="Guanylate-binding protein N-terminal" evidence="3">
    <location>
        <begin position="15"/>
        <end position="276"/>
    </location>
</feature>
<accession>A0A0A9XL07</accession>
<keyword evidence="2" id="KW-1133">Transmembrane helix</keyword>
<feature type="transmembrane region" description="Helical" evidence="2">
    <location>
        <begin position="412"/>
        <end position="433"/>
    </location>
</feature>
<gene>
    <name evidence="4" type="primary">atl_2</name>
    <name evidence="4" type="ORF">CM83_14988</name>
</gene>
<dbReference type="InterPro" id="IPR015894">
    <property type="entry name" value="Guanylate-bd_N"/>
</dbReference>
<evidence type="ECO:0000256" key="1">
    <source>
        <dbReference type="ARBA" id="ARBA00022801"/>
    </source>
</evidence>
<evidence type="ECO:0000313" key="4">
    <source>
        <dbReference type="EMBL" id="JAG17810.1"/>
    </source>
</evidence>
<dbReference type="InterPro" id="IPR027417">
    <property type="entry name" value="P-loop_NTPase"/>
</dbReference>
<dbReference type="InterPro" id="IPR036543">
    <property type="entry name" value="Guanylate-bd_C_sf"/>
</dbReference>
<dbReference type="EMBL" id="GBHO01025794">
    <property type="protein sequence ID" value="JAG17810.1"/>
    <property type="molecule type" value="Transcribed_RNA"/>
</dbReference>
<evidence type="ECO:0000256" key="2">
    <source>
        <dbReference type="SAM" id="Phobius"/>
    </source>
</evidence>